<comment type="caution">
    <text evidence="8">The sequence shown here is derived from an EMBL/GenBank/DDBJ whole genome shotgun (WGS) entry which is preliminary data.</text>
</comment>
<keyword evidence="2 7" id="KW-0812">Transmembrane</keyword>
<evidence type="ECO:0000313" key="9">
    <source>
        <dbReference type="Proteomes" id="UP000189431"/>
    </source>
</evidence>
<dbReference type="Proteomes" id="UP000189431">
    <property type="component" value="Unassembled WGS sequence"/>
</dbReference>
<comment type="subcellular location">
    <subcellularLocation>
        <location evidence="7">Cell membrane</location>
    </subcellularLocation>
    <subcellularLocation>
        <location evidence="7">Bacterial flagellum basal body</location>
    </subcellularLocation>
</comment>
<keyword evidence="8" id="KW-0282">Flagellum</keyword>
<sequence length="130" mass="14114">MIVNRRVWAILLVPMPAWAAAPDVSIVTMLLSLGLVLALIFGLAWLLRRLKLPGLAQQSNGIKIVSQLAIGQKERILVVDVHGEQLVIGVTASQVQLLKALDNPVPTTAPTSPDSHSRFANQLSQLLNRK</sequence>
<dbReference type="RefSeq" id="WP_158009968.1">
    <property type="nucleotide sequence ID" value="NZ_MUFR01000006.1"/>
</dbReference>
<keyword evidence="4 7" id="KW-0472">Membrane</keyword>
<evidence type="ECO:0000256" key="1">
    <source>
        <dbReference type="ARBA" id="ARBA00022475"/>
    </source>
</evidence>
<keyword evidence="8" id="KW-0969">Cilium</keyword>
<evidence type="ECO:0000256" key="4">
    <source>
        <dbReference type="ARBA" id="ARBA00023136"/>
    </source>
</evidence>
<accession>A0ABX3KTF2</accession>
<dbReference type="EMBL" id="MUFR01000006">
    <property type="protein sequence ID" value="OOF34891.1"/>
    <property type="molecule type" value="Genomic_DNA"/>
</dbReference>
<dbReference type="NCBIfam" id="TIGR03500">
    <property type="entry name" value="FliO_TIGR"/>
    <property type="match status" value="1"/>
</dbReference>
<evidence type="ECO:0000256" key="5">
    <source>
        <dbReference type="ARBA" id="ARBA00023143"/>
    </source>
</evidence>
<proteinExistence type="inferred from homology"/>
<keyword evidence="1 7" id="KW-1003">Cell membrane</keyword>
<evidence type="ECO:0000256" key="2">
    <source>
        <dbReference type="ARBA" id="ARBA00022692"/>
    </source>
</evidence>
<comment type="similarity">
    <text evidence="6 7">Belongs to the FliO/MopB family.</text>
</comment>
<evidence type="ECO:0000256" key="7">
    <source>
        <dbReference type="RuleBase" id="RU362064"/>
    </source>
</evidence>
<dbReference type="PANTHER" id="PTHR38766">
    <property type="entry name" value="FLAGELLAR PROTEIN FLIO"/>
    <property type="match status" value="1"/>
</dbReference>
<dbReference type="PANTHER" id="PTHR38766:SF1">
    <property type="entry name" value="FLAGELLAR PROTEIN FLIO"/>
    <property type="match status" value="1"/>
</dbReference>
<dbReference type="Pfam" id="PF04347">
    <property type="entry name" value="FliO"/>
    <property type="match status" value="1"/>
</dbReference>
<feature type="transmembrane region" description="Helical" evidence="7">
    <location>
        <begin position="29"/>
        <end position="47"/>
    </location>
</feature>
<evidence type="ECO:0000313" key="8">
    <source>
        <dbReference type="EMBL" id="OOF34891.1"/>
    </source>
</evidence>
<name>A0ABX3KTF2_SALCS</name>
<gene>
    <name evidence="8" type="ORF">BZJ21_03365</name>
</gene>
<keyword evidence="8" id="KW-0966">Cell projection</keyword>
<reference evidence="9" key="1">
    <citation type="submission" date="2017-01" db="EMBL/GenBank/DDBJ databases">
        <title>Draft genome of the species Salinivibrio costicola subsp. alcaliphilus.</title>
        <authorList>
            <person name="Lopez-Hermoso C."/>
            <person name="De La Haba R."/>
            <person name="Sanchez-Porro C."/>
            <person name="Ventosa A."/>
        </authorList>
    </citation>
    <scope>NUCLEOTIDE SEQUENCE [LARGE SCALE GENOMIC DNA]</scope>
    <source>
        <strain evidence="9">CBH448</strain>
    </source>
</reference>
<protein>
    <recommendedName>
        <fullName evidence="7">Flagellar protein</fullName>
    </recommendedName>
</protein>
<keyword evidence="3 7" id="KW-1133">Transmembrane helix</keyword>
<keyword evidence="9" id="KW-1185">Reference proteome</keyword>
<organism evidence="8 9">
    <name type="scientific">Salinivibrio costicola subsp. alcaliphilus</name>
    <dbReference type="NCBI Taxonomy" id="272773"/>
    <lineage>
        <taxon>Bacteria</taxon>
        <taxon>Pseudomonadati</taxon>
        <taxon>Pseudomonadota</taxon>
        <taxon>Gammaproteobacteria</taxon>
        <taxon>Vibrionales</taxon>
        <taxon>Vibrionaceae</taxon>
        <taxon>Salinivibrio</taxon>
    </lineage>
</organism>
<evidence type="ECO:0000256" key="6">
    <source>
        <dbReference type="ARBA" id="ARBA00037937"/>
    </source>
</evidence>
<evidence type="ECO:0000256" key="3">
    <source>
        <dbReference type="ARBA" id="ARBA00022989"/>
    </source>
</evidence>
<dbReference type="InterPro" id="IPR052205">
    <property type="entry name" value="FliO/MopB"/>
</dbReference>
<dbReference type="InterPro" id="IPR022781">
    <property type="entry name" value="Flagellar_biosynth_FliO"/>
</dbReference>
<keyword evidence="5 7" id="KW-0975">Bacterial flagellum</keyword>